<accession>K4AUV4</accession>
<dbReference type="EnsemblPlants" id="Solyc01g017730.1.1">
    <property type="protein sequence ID" value="Solyc01g017730.1.1"/>
    <property type="gene ID" value="Solyc01g017730.1"/>
</dbReference>
<dbReference type="AlphaFoldDB" id="K4AUV4"/>
<dbReference type="Proteomes" id="UP000004994">
    <property type="component" value="Chromosome 1"/>
</dbReference>
<proteinExistence type="predicted"/>
<evidence type="ECO:0000256" key="1">
    <source>
        <dbReference type="SAM" id="SignalP"/>
    </source>
</evidence>
<reference evidence="2" key="1">
    <citation type="journal article" date="2012" name="Nature">
        <title>The tomato genome sequence provides insights into fleshy fruit evolution.</title>
        <authorList>
            <consortium name="Tomato Genome Consortium"/>
        </authorList>
    </citation>
    <scope>NUCLEOTIDE SEQUENCE [LARGE SCALE GENOMIC DNA]</scope>
    <source>
        <strain evidence="2">cv. Heinz 1706</strain>
    </source>
</reference>
<keyword evidence="1" id="KW-0732">Signal</keyword>
<feature type="chain" id="PRO_5003872318" description="Secreted protein" evidence="1">
    <location>
        <begin position="25"/>
        <end position="117"/>
    </location>
</feature>
<dbReference type="Gramene" id="Solyc01g017730.1.1">
    <property type="protein sequence ID" value="Solyc01g017730.1.1"/>
    <property type="gene ID" value="Solyc01g017730.1"/>
</dbReference>
<keyword evidence="3" id="KW-1185">Reference proteome</keyword>
<evidence type="ECO:0000313" key="3">
    <source>
        <dbReference type="Proteomes" id="UP000004994"/>
    </source>
</evidence>
<reference evidence="2" key="2">
    <citation type="submission" date="2015-06" db="UniProtKB">
        <authorList>
            <consortium name="EnsemblPlants"/>
        </authorList>
    </citation>
    <scope>IDENTIFICATION</scope>
    <source>
        <strain evidence="2">cv. Heinz 1706</strain>
    </source>
</reference>
<feature type="signal peptide" evidence="1">
    <location>
        <begin position="1"/>
        <end position="24"/>
    </location>
</feature>
<protein>
    <recommendedName>
        <fullName evidence="4">Secreted protein</fullName>
    </recommendedName>
</protein>
<dbReference type="HOGENOM" id="CLU_2089021_0_0_1"/>
<name>K4AUV4_SOLLC</name>
<evidence type="ECO:0008006" key="4">
    <source>
        <dbReference type="Google" id="ProtNLM"/>
    </source>
</evidence>
<dbReference type="PaxDb" id="4081-Solyc01g017730.1.1"/>
<sequence>MVYVILSMLTVFSILKICIQFSEPKFVEIRRGMLCNAKHSSCAFYRMVENSSLARLFFIRRCIFCTFFICHLVEYYLSSGCAKCHRLFFLSVTTDKPIIKIIFKVVEVIKYRTKTSI</sequence>
<organism evidence="2">
    <name type="scientific">Solanum lycopersicum</name>
    <name type="common">Tomato</name>
    <name type="synonym">Lycopersicon esculentum</name>
    <dbReference type="NCBI Taxonomy" id="4081"/>
    <lineage>
        <taxon>Eukaryota</taxon>
        <taxon>Viridiplantae</taxon>
        <taxon>Streptophyta</taxon>
        <taxon>Embryophyta</taxon>
        <taxon>Tracheophyta</taxon>
        <taxon>Spermatophyta</taxon>
        <taxon>Magnoliopsida</taxon>
        <taxon>eudicotyledons</taxon>
        <taxon>Gunneridae</taxon>
        <taxon>Pentapetalae</taxon>
        <taxon>asterids</taxon>
        <taxon>lamiids</taxon>
        <taxon>Solanales</taxon>
        <taxon>Solanaceae</taxon>
        <taxon>Solanoideae</taxon>
        <taxon>Solaneae</taxon>
        <taxon>Solanum</taxon>
        <taxon>Solanum subgen. Lycopersicon</taxon>
    </lineage>
</organism>
<dbReference type="InParanoid" id="K4AUV4"/>
<evidence type="ECO:0000313" key="2">
    <source>
        <dbReference type="EnsemblPlants" id="Solyc01g017730.1.1"/>
    </source>
</evidence>